<name>A0A128F9S9_9GAMM</name>
<dbReference type="EMBL" id="FIZX01000002">
    <property type="protein sequence ID" value="CZF83260.1"/>
    <property type="molecule type" value="Genomic_DNA"/>
</dbReference>
<keyword evidence="3" id="KW-1185">Reference proteome</keyword>
<keyword evidence="1" id="KW-1133">Transmembrane helix</keyword>
<feature type="transmembrane region" description="Helical" evidence="1">
    <location>
        <begin position="450"/>
        <end position="469"/>
    </location>
</feature>
<proteinExistence type="predicted"/>
<reference evidence="3" key="1">
    <citation type="submission" date="2016-02" db="EMBL/GenBank/DDBJ databases">
        <authorList>
            <person name="Rodrigo-Torres Lidia"/>
            <person name="Arahal R.David."/>
        </authorList>
    </citation>
    <scope>NUCLEOTIDE SEQUENCE [LARGE SCALE GENOMIC DNA]</scope>
    <source>
        <strain evidence="3">CECT 9029</strain>
    </source>
</reference>
<dbReference type="PIRSF" id="PIRSF004548">
    <property type="entry name" value="CreD"/>
    <property type="match status" value="1"/>
</dbReference>
<feature type="transmembrane region" description="Helical" evidence="1">
    <location>
        <begin position="398"/>
        <end position="418"/>
    </location>
</feature>
<keyword evidence="1" id="KW-0472">Membrane</keyword>
<dbReference type="PANTHER" id="PTHR30092">
    <property type="entry name" value="INNER MEMBRANE PROTEIN CRED"/>
    <property type="match status" value="1"/>
</dbReference>
<dbReference type="Pfam" id="PF06123">
    <property type="entry name" value="CreD"/>
    <property type="match status" value="1"/>
</dbReference>
<dbReference type="GO" id="GO:0005886">
    <property type="term" value="C:plasma membrane"/>
    <property type="evidence" value="ECO:0007669"/>
    <property type="project" value="TreeGrafter"/>
</dbReference>
<feature type="transmembrane region" description="Helical" evidence="1">
    <location>
        <begin position="6"/>
        <end position="26"/>
    </location>
</feature>
<accession>A0A128F9S9</accession>
<dbReference type="Proteomes" id="UP000071641">
    <property type="component" value="Unassembled WGS sequence"/>
</dbReference>
<dbReference type="STRING" id="1796497.GCE9029_03730"/>
<dbReference type="AlphaFoldDB" id="A0A128F9S9"/>
<evidence type="ECO:0000313" key="2">
    <source>
        <dbReference type="EMBL" id="CZF83260.1"/>
    </source>
</evidence>
<dbReference type="InterPro" id="IPR010364">
    <property type="entry name" value="Uncharacterised_IM_CreD"/>
</dbReference>
<keyword evidence="1" id="KW-0812">Transmembrane</keyword>
<feature type="transmembrane region" description="Helical" evidence="1">
    <location>
        <begin position="372"/>
        <end position="392"/>
    </location>
</feature>
<organism evidence="2 3">
    <name type="scientific">Grimontia celer</name>
    <dbReference type="NCBI Taxonomy" id="1796497"/>
    <lineage>
        <taxon>Bacteria</taxon>
        <taxon>Pseudomonadati</taxon>
        <taxon>Pseudomonadota</taxon>
        <taxon>Gammaproteobacteria</taxon>
        <taxon>Vibrionales</taxon>
        <taxon>Vibrionaceae</taxon>
        <taxon>Grimontia</taxon>
    </lineage>
</organism>
<sequence length="483" mass="53276">MIEFFAGIVILIIVAVFGFGAFALIKGGLARFGGNIESPVFKAKSSLFLKGVLAAVLCVLIIAPLAMVQDMAWERESLYRDVVHEIGESWGSEQLLAGPVLAIPYSYVVITEETNDDGERKERRTVMQDELIILPKDLDIKAQLNHDFRDRGIYHSLVYQSTIEGKAQFDFEVPTINNVEHIYFDAARLVFGLSANKAIDGVDVFTVTGEGLEPQANLMSGTGVTTEALRRGFHRPIALSENPVPFSLNFKIRLRGSQGIGFLPLGETSTFALTTDWPHPSFSGMLPTERNISDTGFSALWEISHLSRNYPQIFVESRGANLVEAQAHTQLFEPVTHYGKVERSLKYGLLFVALTFIVLLMFELSQGHSLSVLQYVMVGAAMTLFYLVLLALSEHLSFTMAYIAAAVMPIVSIPAYVGSATGNRNAGLIMLSMLLGLYTLLYSILRLEDYALLMGSGLLVAVLLTLMYLTRRQANKAEQVAEE</sequence>
<protein>
    <submittedName>
        <fullName evidence="2">Inner membrane protein CreD</fullName>
    </submittedName>
</protein>
<gene>
    <name evidence="2" type="primary">creD</name>
    <name evidence="2" type="ORF">GCE9029_03730</name>
</gene>
<dbReference type="OrthoDB" id="9791851at2"/>
<evidence type="ECO:0000256" key="1">
    <source>
        <dbReference type="SAM" id="Phobius"/>
    </source>
</evidence>
<feature type="transmembrane region" description="Helical" evidence="1">
    <location>
        <begin position="425"/>
        <end position="444"/>
    </location>
</feature>
<feature type="transmembrane region" description="Helical" evidence="1">
    <location>
        <begin position="347"/>
        <end position="365"/>
    </location>
</feature>
<dbReference type="RefSeq" id="WP_062665524.1">
    <property type="nucleotide sequence ID" value="NZ_FIZX01000002.1"/>
</dbReference>
<evidence type="ECO:0000313" key="3">
    <source>
        <dbReference type="Proteomes" id="UP000071641"/>
    </source>
</evidence>
<feature type="transmembrane region" description="Helical" evidence="1">
    <location>
        <begin position="47"/>
        <end position="67"/>
    </location>
</feature>
<dbReference type="NCBIfam" id="NF008712">
    <property type="entry name" value="PRK11715.1-1"/>
    <property type="match status" value="1"/>
</dbReference>
<dbReference type="PANTHER" id="PTHR30092:SF0">
    <property type="entry name" value="INNER MEMBRANE PROTEIN CRED"/>
    <property type="match status" value="1"/>
</dbReference>